<dbReference type="CDD" id="cd06163">
    <property type="entry name" value="S2P-M50_PDZ_RseP-like"/>
    <property type="match status" value="2"/>
</dbReference>
<dbReference type="PROSITE" id="PS50106">
    <property type="entry name" value="PDZ"/>
    <property type="match status" value="1"/>
</dbReference>
<evidence type="ECO:0000256" key="3">
    <source>
        <dbReference type="ARBA" id="ARBA00007931"/>
    </source>
</evidence>
<dbReference type="Pfam" id="PF02163">
    <property type="entry name" value="Peptidase_M50"/>
    <property type="match status" value="1"/>
</dbReference>
<dbReference type="PANTHER" id="PTHR42837:SF2">
    <property type="entry name" value="MEMBRANE METALLOPROTEASE ARASP2, CHLOROPLASTIC-RELATED"/>
    <property type="match status" value="1"/>
</dbReference>
<evidence type="ECO:0000256" key="1">
    <source>
        <dbReference type="ARBA" id="ARBA00001947"/>
    </source>
</evidence>
<dbReference type="InterPro" id="IPR001478">
    <property type="entry name" value="PDZ"/>
</dbReference>
<evidence type="ECO:0000259" key="12">
    <source>
        <dbReference type="PROSITE" id="PS50106"/>
    </source>
</evidence>
<dbReference type="InterPro" id="IPR008915">
    <property type="entry name" value="Peptidase_M50"/>
</dbReference>
<evidence type="ECO:0000256" key="10">
    <source>
        <dbReference type="ARBA" id="ARBA00023136"/>
    </source>
</evidence>
<evidence type="ECO:0000256" key="6">
    <source>
        <dbReference type="ARBA" id="ARBA00022801"/>
    </source>
</evidence>
<keyword evidence="14" id="KW-1185">Reference proteome</keyword>
<organism evidence="13 14">
    <name type="scientific">Niveibacterium microcysteis</name>
    <dbReference type="NCBI Taxonomy" id="2811415"/>
    <lineage>
        <taxon>Bacteria</taxon>
        <taxon>Pseudomonadati</taxon>
        <taxon>Pseudomonadota</taxon>
        <taxon>Betaproteobacteria</taxon>
        <taxon>Rhodocyclales</taxon>
        <taxon>Rhodocyclaceae</taxon>
        <taxon>Niveibacterium</taxon>
    </lineage>
</organism>
<feature type="transmembrane region" description="Helical" evidence="11">
    <location>
        <begin position="6"/>
        <end position="28"/>
    </location>
</feature>
<comment type="similarity">
    <text evidence="3 11">Belongs to the peptidase M50B family.</text>
</comment>
<keyword evidence="10 11" id="KW-0472">Membrane</keyword>
<feature type="domain" description="PDZ" evidence="12">
    <location>
        <begin position="191"/>
        <end position="255"/>
    </location>
</feature>
<dbReference type="CDD" id="cd23081">
    <property type="entry name" value="cpPDZ_EcRseP-like"/>
    <property type="match status" value="1"/>
</dbReference>
<keyword evidence="8 11" id="KW-1133">Transmembrane helix</keyword>
<dbReference type="NCBIfam" id="TIGR00054">
    <property type="entry name" value="RIP metalloprotease RseP"/>
    <property type="match status" value="1"/>
</dbReference>
<dbReference type="SMART" id="SM00228">
    <property type="entry name" value="PDZ"/>
    <property type="match status" value="2"/>
</dbReference>
<dbReference type="Pfam" id="PF17820">
    <property type="entry name" value="PDZ_6"/>
    <property type="match status" value="1"/>
</dbReference>
<keyword evidence="11" id="KW-0479">Metal-binding</keyword>
<reference evidence="13 14" key="1">
    <citation type="submission" date="2021-02" db="EMBL/GenBank/DDBJ databases">
        <title>Niveibacterium changnyeongensis HC41.</title>
        <authorList>
            <person name="Kang M."/>
        </authorList>
    </citation>
    <scope>NUCLEOTIDE SEQUENCE [LARGE SCALE GENOMIC DNA]</scope>
    <source>
        <strain evidence="13 14">HC41</strain>
    </source>
</reference>
<dbReference type="EC" id="3.4.24.-" evidence="11"/>
<gene>
    <name evidence="13" type="primary">rseP</name>
    <name evidence="13" type="ORF">JY500_11390</name>
</gene>
<evidence type="ECO:0000256" key="11">
    <source>
        <dbReference type="RuleBase" id="RU362031"/>
    </source>
</evidence>
<dbReference type="Gene3D" id="2.30.42.10">
    <property type="match status" value="2"/>
</dbReference>
<feature type="transmembrane region" description="Helical" evidence="11">
    <location>
        <begin position="423"/>
        <end position="444"/>
    </location>
</feature>
<evidence type="ECO:0000256" key="9">
    <source>
        <dbReference type="ARBA" id="ARBA00023049"/>
    </source>
</evidence>
<comment type="subcellular location">
    <subcellularLocation>
        <location evidence="2">Membrane</location>
        <topology evidence="2">Multi-pass membrane protein</topology>
    </subcellularLocation>
</comment>
<evidence type="ECO:0000256" key="4">
    <source>
        <dbReference type="ARBA" id="ARBA00022670"/>
    </source>
</evidence>
<dbReference type="RefSeq" id="WP_206252423.1">
    <property type="nucleotide sequence ID" value="NZ_CP071060.1"/>
</dbReference>
<comment type="cofactor">
    <cofactor evidence="1 11">
        <name>Zn(2+)</name>
        <dbReference type="ChEBI" id="CHEBI:29105"/>
    </cofactor>
</comment>
<keyword evidence="6 11" id="KW-0378">Hydrolase</keyword>
<evidence type="ECO:0000313" key="14">
    <source>
        <dbReference type="Proteomes" id="UP000663570"/>
    </source>
</evidence>
<accession>A0ABX7M2Y2</accession>
<dbReference type="SUPFAM" id="SSF50156">
    <property type="entry name" value="PDZ domain-like"/>
    <property type="match status" value="2"/>
</dbReference>
<feature type="transmembrane region" description="Helical" evidence="11">
    <location>
        <begin position="379"/>
        <end position="402"/>
    </location>
</feature>
<dbReference type="InterPro" id="IPR036034">
    <property type="entry name" value="PDZ_sf"/>
</dbReference>
<evidence type="ECO:0000256" key="5">
    <source>
        <dbReference type="ARBA" id="ARBA00022692"/>
    </source>
</evidence>
<feature type="transmembrane region" description="Helical" evidence="11">
    <location>
        <begin position="98"/>
        <end position="119"/>
    </location>
</feature>
<keyword evidence="5 11" id="KW-0812">Transmembrane</keyword>
<keyword evidence="7 11" id="KW-0862">Zinc</keyword>
<evidence type="ECO:0000256" key="8">
    <source>
        <dbReference type="ARBA" id="ARBA00022989"/>
    </source>
</evidence>
<name>A0ABX7M2Y2_9RHOO</name>
<proteinExistence type="inferred from homology"/>
<protein>
    <recommendedName>
        <fullName evidence="11">Zinc metalloprotease</fullName>
        <ecNumber evidence="11">3.4.24.-</ecNumber>
    </recommendedName>
</protein>
<evidence type="ECO:0000313" key="13">
    <source>
        <dbReference type="EMBL" id="QSI75133.1"/>
    </source>
</evidence>
<sequence length="452" mass="48993">MTILWYVGAFALAIGVLVTVHEFGHFAVARLCGVKVLRFSLGFGRVLLRRQKTPEDTEWVLCAVPLGGYVRMLDEREAPVPTSDLSQAFNRKSVWRRLAIVAAGPAANLLLAVLIYWIGFMQGVTELRPIIAQPSVESPAGKAGMQAGDEIVAVSAQSVRSWSDVRWVLVRHLVDNQTVDLKLHSHGGERMVTLATEGLGDDLERADPLKDLGLAPFRPDVPPVIGSLAEGGPAAKAGILSGDRVLSIDGNPLKGWDDLVRGVSASPGRALSIEVRRGNEFKSFSIVPEAHSDQGNTIGRIGVAVQADSAWRDRLLVELRYGPVEAFGRAARQTWEMAGFSLKMLGRMITGHVSLKNISGPVTIADYAGQSAKLGADAYIRFLALISISIAVLNLLPIPLLDGGHIMYYLAEILMRRPVSQKVMEIGQQIGFTLLASLMAFAFFNDITRLLS</sequence>
<dbReference type="InterPro" id="IPR004387">
    <property type="entry name" value="Pept_M50_Zn"/>
</dbReference>
<dbReference type="PANTHER" id="PTHR42837">
    <property type="entry name" value="REGULATOR OF SIGMA-E PROTEASE RSEP"/>
    <property type="match status" value="1"/>
</dbReference>
<dbReference type="Proteomes" id="UP000663570">
    <property type="component" value="Chromosome"/>
</dbReference>
<evidence type="ECO:0000256" key="2">
    <source>
        <dbReference type="ARBA" id="ARBA00004141"/>
    </source>
</evidence>
<dbReference type="InterPro" id="IPR041489">
    <property type="entry name" value="PDZ_6"/>
</dbReference>
<keyword evidence="9 11" id="KW-0482">Metalloprotease</keyword>
<keyword evidence="4" id="KW-0645">Protease</keyword>
<dbReference type="GO" id="GO:0008237">
    <property type="term" value="F:metallopeptidase activity"/>
    <property type="evidence" value="ECO:0007669"/>
    <property type="project" value="UniProtKB-KW"/>
</dbReference>
<evidence type="ECO:0000256" key="7">
    <source>
        <dbReference type="ARBA" id="ARBA00022833"/>
    </source>
</evidence>
<dbReference type="EMBL" id="CP071060">
    <property type="protein sequence ID" value="QSI75133.1"/>
    <property type="molecule type" value="Genomic_DNA"/>
</dbReference>